<sequence>MGVRSSAFKVIQKISEKQQKNFFNHLENTHLAVCLYNEKGVISYINDIWLLILGEKRTKKFHNKSVFDVSDMELSPHPEFQPFYLQETKSVLMNFIEEIR</sequence>
<dbReference type="AlphaFoldDB" id="A0AAV7Z4U9"/>
<proteinExistence type="predicted"/>
<protein>
    <submittedName>
        <fullName evidence="1">Uncharacterized protein</fullName>
    </submittedName>
</protein>
<organism evidence="1 2">
    <name type="scientific">Anaeramoeba flamelloides</name>
    <dbReference type="NCBI Taxonomy" id="1746091"/>
    <lineage>
        <taxon>Eukaryota</taxon>
        <taxon>Metamonada</taxon>
        <taxon>Anaeramoebidae</taxon>
        <taxon>Anaeramoeba</taxon>
    </lineage>
</organism>
<dbReference type="EMBL" id="JANTQA010000036">
    <property type="protein sequence ID" value="KAJ3435922.1"/>
    <property type="molecule type" value="Genomic_DNA"/>
</dbReference>
<dbReference type="Proteomes" id="UP001146793">
    <property type="component" value="Unassembled WGS sequence"/>
</dbReference>
<evidence type="ECO:0000313" key="1">
    <source>
        <dbReference type="EMBL" id="KAJ3435922.1"/>
    </source>
</evidence>
<accession>A0AAV7Z4U9</accession>
<reference evidence="1" key="1">
    <citation type="submission" date="2022-08" db="EMBL/GenBank/DDBJ databases">
        <title>Novel sulphate-reducing endosymbionts in the free-living metamonad Anaeramoeba.</title>
        <authorList>
            <person name="Jerlstrom-Hultqvist J."/>
            <person name="Cepicka I."/>
            <person name="Gallot-Lavallee L."/>
            <person name="Salas-Leiva D."/>
            <person name="Curtis B.A."/>
            <person name="Zahonova K."/>
            <person name="Pipaliya S."/>
            <person name="Dacks J."/>
            <person name="Roger A.J."/>
        </authorList>
    </citation>
    <scope>NUCLEOTIDE SEQUENCE</scope>
    <source>
        <strain evidence="1">Busselton2</strain>
    </source>
</reference>
<name>A0AAV7Z4U9_9EUKA</name>
<gene>
    <name evidence="1" type="ORF">M0812_17964</name>
</gene>
<comment type="caution">
    <text evidence="1">The sequence shown here is derived from an EMBL/GenBank/DDBJ whole genome shotgun (WGS) entry which is preliminary data.</text>
</comment>
<evidence type="ECO:0000313" key="2">
    <source>
        <dbReference type="Proteomes" id="UP001146793"/>
    </source>
</evidence>